<protein>
    <submittedName>
        <fullName evidence="1">Uncharacterized protein</fullName>
    </submittedName>
</protein>
<evidence type="ECO:0000313" key="1">
    <source>
        <dbReference type="EMBL" id="KAI0048490.1"/>
    </source>
</evidence>
<comment type="caution">
    <text evidence="1">The sequence shown here is derived from an EMBL/GenBank/DDBJ whole genome shotgun (WGS) entry which is preliminary data.</text>
</comment>
<dbReference type="EMBL" id="MU275886">
    <property type="protein sequence ID" value="KAI0048490.1"/>
    <property type="molecule type" value="Genomic_DNA"/>
</dbReference>
<accession>A0ACB8RX00</accession>
<evidence type="ECO:0000313" key="2">
    <source>
        <dbReference type="Proteomes" id="UP000814033"/>
    </source>
</evidence>
<organism evidence="1 2">
    <name type="scientific">Auriscalpium vulgare</name>
    <dbReference type="NCBI Taxonomy" id="40419"/>
    <lineage>
        <taxon>Eukaryota</taxon>
        <taxon>Fungi</taxon>
        <taxon>Dikarya</taxon>
        <taxon>Basidiomycota</taxon>
        <taxon>Agaricomycotina</taxon>
        <taxon>Agaricomycetes</taxon>
        <taxon>Russulales</taxon>
        <taxon>Auriscalpiaceae</taxon>
        <taxon>Auriscalpium</taxon>
    </lineage>
</organism>
<gene>
    <name evidence="1" type="ORF">FA95DRAFT_1041453</name>
</gene>
<proteinExistence type="predicted"/>
<name>A0ACB8RX00_9AGAM</name>
<dbReference type="Proteomes" id="UP000814033">
    <property type="component" value="Unassembled WGS sequence"/>
</dbReference>
<reference evidence="1" key="1">
    <citation type="submission" date="2021-02" db="EMBL/GenBank/DDBJ databases">
        <authorList>
            <consortium name="DOE Joint Genome Institute"/>
            <person name="Ahrendt S."/>
            <person name="Looney B.P."/>
            <person name="Miyauchi S."/>
            <person name="Morin E."/>
            <person name="Drula E."/>
            <person name="Courty P.E."/>
            <person name="Chicoki N."/>
            <person name="Fauchery L."/>
            <person name="Kohler A."/>
            <person name="Kuo A."/>
            <person name="Labutti K."/>
            <person name="Pangilinan J."/>
            <person name="Lipzen A."/>
            <person name="Riley R."/>
            <person name="Andreopoulos W."/>
            <person name="He G."/>
            <person name="Johnson J."/>
            <person name="Barry K.W."/>
            <person name="Grigoriev I.V."/>
            <person name="Nagy L."/>
            <person name="Hibbett D."/>
            <person name="Henrissat B."/>
            <person name="Matheny P.B."/>
            <person name="Labbe J."/>
            <person name="Martin F."/>
        </authorList>
    </citation>
    <scope>NUCLEOTIDE SEQUENCE</scope>
    <source>
        <strain evidence="1">FP105234-sp</strain>
    </source>
</reference>
<sequence>MLLPPRTHPEPLKERRSQGHLRAPMSSSDKSSPTSSTFDVPTSYAPSDASDANKMSTSLFINLTQTAGQGYPVTELIKYLIEAIGHDVVTFQRNTQVSYRLVDRVRNICDKINDLIAKLEEEDSWDNYDKFSEAIDPLEDLLFQLTTLSEDEASHYLADATALDNSIISANKWEANRKELREALEKLRTETKFTCLFPDADEDEEKEEIDSAAKHDDNTFYAEVVQHIKDFDIPPTARGAVPGLITEVTTRFESLQTKLHAGEASDGLTVLTIKSAMILHGAMGVAGVANVDQEWKYHLWSEAVWKAAEALLQRMVDLAEDDEDEYTEIDTEYKAFIELLRNTPGVELPESFNSLMKHASKTRRPYLAQALALVALCRSLAKEFDKSEKKTRKNVYSLEDAIEGTLTALQAGVDAVTQINLFNLDDFETHAATSSYVDAKDKVKTAFTDFGLATEWTAKEKTFAAAVKADKDRLTALNQKITARPARDPNATSTLIQVNVKVTDKTKTINNAISLSTDPKTRLRAVLYEVSKSLSAPEATRALSGGAFTQEAADGTATPHGLQKTVSELASGQTCELTLVIP</sequence>
<reference evidence="1" key="2">
    <citation type="journal article" date="2022" name="New Phytol.">
        <title>Evolutionary transition to the ectomycorrhizal habit in the genomes of a hyperdiverse lineage of mushroom-forming fungi.</title>
        <authorList>
            <person name="Looney B."/>
            <person name="Miyauchi S."/>
            <person name="Morin E."/>
            <person name="Drula E."/>
            <person name="Courty P.E."/>
            <person name="Kohler A."/>
            <person name="Kuo A."/>
            <person name="LaButti K."/>
            <person name="Pangilinan J."/>
            <person name="Lipzen A."/>
            <person name="Riley R."/>
            <person name="Andreopoulos W."/>
            <person name="He G."/>
            <person name="Johnson J."/>
            <person name="Nolan M."/>
            <person name="Tritt A."/>
            <person name="Barry K.W."/>
            <person name="Grigoriev I.V."/>
            <person name="Nagy L.G."/>
            <person name="Hibbett D."/>
            <person name="Henrissat B."/>
            <person name="Matheny P.B."/>
            <person name="Labbe J."/>
            <person name="Martin F.M."/>
        </authorList>
    </citation>
    <scope>NUCLEOTIDE SEQUENCE</scope>
    <source>
        <strain evidence="1">FP105234-sp</strain>
    </source>
</reference>
<keyword evidence="2" id="KW-1185">Reference proteome</keyword>